<dbReference type="Proteomes" id="UP001492380">
    <property type="component" value="Unassembled WGS sequence"/>
</dbReference>
<feature type="chain" id="PRO_5047364326" evidence="2">
    <location>
        <begin position="24"/>
        <end position="225"/>
    </location>
</feature>
<evidence type="ECO:0000313" key="3">
    <source>
        <dbReference type="EMBL" id="KAK8233327.1"/>
    </source>
</evidence>
<sequence>MSPLPFFLVFLVAFLTAPTLLFAAAVPGMAPELRQRDGGDGQQTAAQGLAAPFAEEEVNRTAADAEKGVYFCTSAFWNADASGGDAACFYDVVSSPSSSGTAGNDDENDNDAAAATTAAGTVAVSDPCVRLRSTTAAAQGKPRTSWYRNVGSFAPDGGVACVVYDADDCTGASLRITAPGFADLGVVGWARRIASYACVVASSSDTSTSSGGSWFGNGNGGGGGQ</sequence>
<comment type="caution">
    <text evidence="3">The sequence shown here is derived from an EMBL/GenBank/DDBJ whole genome shotgun (WGS) entry which is preliminary data.</text>
</comment>
<keyword evidence="4" id="KW-1185">Reference proteome</keyword>
<organism evidence="3 4">
    <name type="scientific">Phyllosticta capitalensis</name>
    <dbReference type="NCBI Taxonomy" id="121624"/>
    <lineage>
        <taxon>Eukaryota</taxon>
        <taxon>Fungi</taxon>
        <taxon>Dikarya</taxon>
        <taxon>Ascomycota</taxon>
        <taxon>Pezizomycotina</taxon>
        <taxon>Dothideomycetes</taxon>
        <taxon>Dothideomycetes incertae sedis</taxon>
        <taxon>Botryosphaeriales</taxon>
        <taxon>Phyllostictaceae</taxon>
        <taxon>Phyllosticta</taxon>
    </lineage>
</organism>
<evidence type="ECO:0000313" key="4">
    <source>
        <dbReference type="Proteomes" id="UP001492380"/>
    </source>
</evidence>
<feature type="compositionally biased region" description="Gly residues" evidence="1">
    <location>
        <begin position="213"/>
        <end position="225"/>
    </location>
</feature>
<reference evidence="3 4" key="1">
    <citation type="submission" date="2024-04" db="EMBL/GenBank/DDBJ databases">
        <title>Phyllosticta paracitricarpa is synonymous to the EU quarantine fungus P. citricarpa based on phylogenomic analyses.</title>
        <authorList>
            <consortium name="Lawrence Berkeley National Laboratory"/>
            <person name="Van Ingen-Buijs V.A."/>
            <person name="Van Westerhoven A.C."/>
            <person name="Haridas S."/>
            <person name="Skiadas P."/>
            <person name="Martin F."/>
            <person name="Groenewald J.Z."/>
            <person name="Crous P.W."/>
            <person name="Seidl M.F."/>
        </authorList>
    </citation>
    <scope>NUCLEOTIDE SEQUENCE [LARGE SCALE GENOMIC DNA]</scope>
    <source>
        <strain evidence="3 4">CBS 123374</strain>
    </source>
</reference>
<keyword evidence="2" id="KW-0732">Signal</keyword>
<name>A0ABR1YLF2_9PEZI</name>
<evidence type="ECO:0000256" key="1">
    <source>
        <dbReference type="SAM" id="MobiDB-lite"/>
    </source>
</evidence>
<proteinExistence type="predicted"/>
<feature type="region of interest" description="Disordered" evidence="1">
    <location>
        <begin position="203"/>
        <end position="225"/>
    </location>
</feature>
<accession>A0ABR1YLF2</accession>
<protein>
    <submittedName>
        <fullName evidence="3">Uncharacterized protein</fullName>
    </submittedName>
</protein>
<feature type="signal peptide" evidence="2">
    <location>
        <begin position="1"/>
        <end position="23"/>
    </location>
</feature>
<evidence type="ECO:0000256" key="2">
    <source>
        <dbReference type="SAM" id="SignalP"/>
    </source>
</evidence>
<dbReference type="EMBL" id="JBBWRZ010000006">
    <property type="protein sequence ID" value="KAK8233327.1"/>
    <property type="molecule type" value="Genomic_DNA"/>
</dbReference>
<gene>
    <name evidence="3" type="ORF">HDK90DRAFT_511177</name>
</gene>
<feature type="compositionally biased region" description="Low complexity" evidence="1">
    <location>
        <begin position="203"/>
        <end position="212"/>
    </location>
</feature>